<dbReference type="EnsemblFungi" id="PTTG_09692-t43_1">
    <property type="protein sequence ID" value="PTTG_09692-t43_1-p1"/>
    <property type="gene ID" value="PTTG_09692"/>
</dbReference>
<proteinExistence type="predicted"/>
<evidence type="ECO:0000313" key="1">
    <source>
        <dbReference type="EMBL" id="OAV98171.1"/>
    </source>
</evidence>
<feature type="non-terminal residue" evidence="1">
    <location>
        <position position="194"/>
    </location>
</feature>
<sequence length="194" mass="21345">MRITQELYKYHRQLYRGNWESIRIKDPADPARSFRVTADGYKTWSMAIMHVYLREQDFLLVGRVGSPGNQLAVQAQVRRWFPRQYAGLTTDPPSRTAAPFYLHPGCSQAAASAARFRVGGPIACAGSQPQQGHVASRWWGINTSNPCVYPGPKNSLWPVPTSAAGIICPGSASQPTRASPQALGVAHEGFWPPL</sequence>
<gene>
    <name evidence="1" type="ORF">PTTG_09692</name>
</gene>
<evidence type="ECO:0000313" key="3">
    <source>
        <dbReference type="Proteomes" id="UP000005240"/>
    </source>
</evidence>
<evidence type="ECO:0000313" key="2">
    <source>
        <dbReference type="EnsemblFungi" id="PTTG_09692-t43_1-p1"/>
    </source>
</evidence>
<name>A0A180H0B5_PUCT1</name>
<reference evidence="2" key="4">
    <citation type="submission" date="2025-05" db="UniProtKB">
        <authorList>
            <consortium name="EnsemblFungi"/>
        </authorList>
    </citation>
    <scope>IDENTIFICATION</scope>
    <source>
        <strain evidence="2">isolate 1-1 / race 1 (BBBD)</strain>
    </source>
</reference>
<dbReference type="Proteomes" id="UP000005240">
    <property type="component" value="Unassembled WGS sequence"/>
</dbReference>
<reference evidence="2 3" key="3">
    <citation type="journal article" date="2017" name="G3 (Bethesda)">
        <title>Comparative analysis highlights variable genome content of wheat rusts and divergence of the mating loci.</title>
        <authorList>
            <person name="Cuomo C.A."/>
            <person name="Bakkeren G."/>
            <person name="Khalil H.B."/>
            <person name="Panwar V."/>
            <person name="Joly D."/>
            <person name="Linning R."/>
            <person name="Sakthikumar S."/>
            <person name="Song X."/>
            <person name="Adiconis X."/>
            <person name="Fan L."/>
            <person name="Goldberg J.M."/>
            <person name="Levin J.Z."/>
            <person name="Young S."/>
            <person name="Zeng Q."/>
            <person name="Anikster Y."/>
            <person name="Bruce M."/>
            <person name="Wang M."/>
            <person name="Yin C."/>
            <person name="McCallum B."/>
            <person name="Szabo L.J."/>
            <person name="Hulbert S."/>
            <person name="Chen X."/>
            <person name="Fellers J.P."/>
        </authorList>
    </citation>
    <scope>NUCLEOTIDE SEQUENCE</scope>
    <source>
        <strain evidence="2">isolate 1-1 / race 1 (BBBD)</strain>
        <strain evidence="3">Isolate 1-1 / race 1 (BBBD)</strain>
    </source>
</reference>
<reference evidence="1" key="2">
    <citation type="submission" date="2016-05" db="EMBL/GenBank/DDBJ databases">
        <title>Comparative analysis highlights variable genome content of wheat rusts and divergence of the mating loci.</title>
        <authorList>
            <person name="Cuomo C.A."/>
            <person name="Bakkeren G."/>
            <person name="Szabo L."/>
            <person name="Khalil H."/>
            <person name="Joly D."/>
            <person name="Goldberg J."/>
            <person name="Young S."/>
            <person name="Zeng Q."/>
            <person name="Fellers J."/>
        </authorList>
    </citation>
    <scope>NUCLEOTIDE SEQUENCE [LARGE SCALE GENOMIC DNA]</scope>
    <source>
        <strain evidence="1">1-1 BBBD Race 1</strain>
    </source>
</reference>
<accession>A0A180H0B5</accession>
<dbReference type="AlphaFoldDB" id="A0A180H0B5"/>
<protein>
    <submittedName>
        <fullName evidence="1 2">Uncharacterized protein</fullName>
    </submittedName>
</protein>
<keyword evidence="3" id="KW-1185">Reference proteome</keyword>
<reference evidence="1" key="1">
    <citation type="submission" date="2009-11" db="EMBL/GenBank/DDBJ databases">
        <authorList>
            <consortium name="The Broad Institute Genome Sequencing Platform"/>
            <person name="Ward D."/>
            <person name="Feldgarden M."/>
            <person name="Earl A."/>
            <person name="Young S.K."/>
            <person name="Zeng Q."/>
            <person name="Koehrsen M."/>
            <person name="Alvarado L."/>
            <person name="Berlin A."/>
            <person name="Bochicchio J."/>
            <person name="Borenstein D."/>
            <person name="Chapman S.B."/>
            <person name="Chen Z."/>
            <person name="Engels R."/>
            <person name="Freedman E."/>
            <person name="Gellesch M."/>
            <person name="Goldberg J."/>
            <person name="Griggs A."/>
            <person name="Gujja S."/>
            <person name="Heilman E."/>
            <person name="Heiman D."/>
            <person name="Hepburn T."/>
            <person name="Howarth C."/>
            <person name="Jen D."/>
            <person name="Larson L."/>
            <person name="Lewis B."/>
            <person name="Mehta T."/>
            <person name="Park D."/>
            <person name="Pearson M."/>
            <person name="Roberts A."/>
            <person name="Saif S."/>
            <person name="Shea T."/>
            <person name="Shenoy N."/>
            <person name="Sisk P."/>
            <person name="Stolte C."/>
            <person name="Sykes S."/>
            <person name="Thomson T."/>
            <person name="Walk T."/>
            <person name="White J."/>
            <person name="Yandava C."/>
            <person name="Izard J."/>
            <person name="Baranova O.V."/>
            <person name="Blanton J.M."/>
            <person name="Tanner A.C."/>
            <person name="Dewhirst F.E."/>
            <person name="Haas B."/>
            <person name="Nusbaum C."/>
            <person name="Birren B."/>
        </authorList>
    </citation>
    <scope>NUCLEOTIDE SEQUENCE [LARGE SCALE GENOMIC DNA]</scope>
    <source>
        <strain evidence="1">1-1 BBBD Race 1</strain>
    </source>
</reference>
<dbReference type="VEuPathDB" id="FungiDB:PTTG_09692"/>
<organism evidence="1">
    <name type="scientific">Puccinia triticina (isolate 1-1 / race 1 (BBBD))</name>
    <name type="common">Brown leaf rust fungus</name>
    <dbReference type="NCBI Taxonomy" id="630390"/>
    <lineage>
        <taxon>Eukaryota</taxon>
        <taxon>Fungi</taxon>
        <taxon>Dikarya</taxon>
        <taxon>Basidiomycota</taxon>
        <taxon>Pucciniomycotina</taxon>
        <taxon>Pucciniomycetes</taxon>
        <taxon>Pucciniales</taxon>
        <taxon>Pucciniaceae</taxon>
        <taxon>Puccinia</taxon>
    </lineage>
</organism>
<dbReference type="EMBL" id="ADAS02000009">
    <property type="protein sequence ID" value="OAV98171.1"/>
    <property type="molecule type" value="Genomic_DNA"/>
</dbReference>